<dbReference type="STRING" id="626523.GCWU000342_01753"/>
<protein>
    <submittedName>
        <fullName evidence="1">Uncharacterized protein</fullName>
    </submittedName>
</protein>
<proteinExistence type="predicted"/>
<reference evidence="1" key="1">
    <citation type="submission" date="2009-04" db="EMBL/GenBank/DDBJ databases">
        <authorList>
            <person name="Weinstock G."/>
            <person name="Sodergren E."/>
            <person name="Clifton S."/>
            <person name="Fulton L."/>
            <person name="Fulton B."/>
            <person name="Courtney L."/>
            <person name="Fronick C."/>
            <person name="Harrison M."/>
            <person name="Strong C."/>
            <person name="Farmer C."/>
            <person name="Delahaunty K."/>
            <person name="Markovic C."/>
            <person name="Hall O."/>
            <person name="Minx P."/>
            <person name="Tomlinson C."/>
            <person name="Mitreva M."/>
            <person name="Nelson J."/>
            <person name="Hou S."/>
            <person name="Wollam A."/>
            <person name="Pepin K.H."/>
            <person name="Johnson M."/>
            <person name="Bhonagiri V."/>
            <person name="Nash W.E."/>
            <person name="Warren W."/>
            <person name="Chinwalla A."/>
            <person name="Mardis E.R."/>
            <person name="Wilson R.K."/>
        </authorList>
    </citation>
    <scope>NUCLEOTIDE SEQUENCE [LARGE SCALE GENOMIC DNA]</scope>
    <source>
        <strain evidence="1">DSM 14600</strain>
    </source>
</reference>
<dbReference type="HOGENOM" id="CLU_2810077_0_0_9"/>
<evidence type="ECO:0000313" key="1">
    <source>
        <dbReference type="EMBL" id="EEP27759.1"/>
    </source>
</evidence>
<keyword evidence="2" id="KW-1185">Reference proteome</keyword>
<dbReference type="EMBL" id="ACIP02000004">
    <property type="protein sequence ID" value="EEP27759.1"/>
    <property type="molecule type" value="Genomic_DNA"/>
</dbReference>
<dbReference type="AlphaFoldDB" id="C4GCQ9"/>
<dbReference type="Proteomes" id="UP000003494">
    <property type="component" value="Unassembled WGS sequence"/>
</dbReference>
<evidence type="ECO:0000313" key="2">
    <source>
        <dbReference type="Proteomes" id="UP000003494"/>
    </source>
</evidence>
<gene>
    <name evidence="1" type="ORF">GCWU000342_01753</name>
</gene>
<comment type="caution">
    <text evidence="1">The sequence shown here is derived from an EMBL/GenBank/DDBJ whole genome shotgun (WGS) entry which is preliminary data.</text>
</comment>
<accession>C4GCQ9</accession>
<sequence length="67" mass="7725">MKSPPKRPPAIAWDVMNGGLFWMIKSNQADFYSWQQTDGKVASRCLWGRIKIREANRKNCLLRGGML</sequence>
<name>C4GCQ9_9FIRM</name>
<organism evidence="1 2">
    <name type="scientific">Shuttleworthella satelles DSM 14600</name>
    <dbReference type="NCBI Taxonomy" id="626523"/>
    <lineage>
        <taxon>Bacteria</taxon>
        <taxon>Bacillati</taxon>
        <taxon>Bacillota</taxon>
        <taxon>Clostridia</taxon>
        <taxon>Lachnospirales</taxon>
        <taxon>Lachnospiraceae</taxon>
        <taxon>Shuttleworthella</taxon>
    </lineage>
</organism>